<dbReference type="PRINTS" id="PR00463">
    <property type="entry name" value="EP450I"/>
</dbReference>
<evidence type="ECO:0000256" key="9">
    <source>
        <dbReference type="ARBA" id="ARBA00023004"/>
    </source>
</evidence>
<dbReference type="InterPro" id="IPR001128">
    <property type="entry name" value="Cyt_P450"/>
</dbReference>
<comment type="cofactor">
    <cofactor evidence="1 12">
        <name>heme</name>
        <dbReference type="ChEBI" id="CHEBI:30413"/>
    </cofactor>
</comment>
<dbReference type="InParanoid" id="A0A6P6YIY4"/>
<dbReference type="Gene3D" id="1.10.630.10">
    <property type="entry name" value="Cytochrome P450"/>
    <property type="match status" value="1"/>
</dbReference>
<name>A0A6P6YIY4_DERPT</name>
<sequence>MESYSSSFDLNSKKKIFFVVKTQKRKMLSTILVGFLFSPALTYAIGLLITLAILIVAWIEWNEYSIRKKLIKQNIRYVRLPSLNMALMRGKRIDLIEMDLSRKYGKVFGGNMLNEPVIYVTDAELAQIILTREFTKFANRRNFEINDPVWDNFLFSANDERWKRLRAIVSPTFSSGKLRKVKYCIDENFEILRKNLNEKIQQNDSSAINIKEIIGAFTLDTIIQISMGMKINSLKEKDALILKYARQLFSRDVPLNDTIVFALAFCWPSLLKILGLKLQPEAINYFRQCSLEIIRKNRERIEKMTTNESFRATNFIELILEVELEQKQFEQKQFEQQQQQNGNAVKPFKHVTNDELIAQCILFFTVGYDTTATTITHTCYTMATNPEKQEKLYQSIMETLKKLAKENDDNDPYKLVTFDTLNQFDYLDACLNETMRLLTLATTTERVATDNIHIETSDKKISFDVRKGDIIRIPFIYLHNDERNFSEPEKFIPERFLSNGQQQQQTNGNFNKNAFMPFGSGPRKCVASNLALMEAKVALIHLFRLYRLSVNPKLTKIPLEFYINNGVLVSKDVTLSVEKR</sequence>
<dbReference type="GO" id="GO:0008395">
    <property type="term" value="F:steroid hydroxylase activity"/>
    <property type="evidence" value="ECO:0007669"/>
    <property type="project" value="TreeGrafter"/>
</dbReference>
<keyword evidence="9 12" id="KW-0408">Iron</keyword>
<dbReference type="Proteomes" id="UP000515146">
    <property type="component" value="Unplaced"/>
</dbReference>
<comment type="similarity">
    <text evidence="4 13">Belongs to the cytochrome P450 family.</text>
</comment>
<evidence type="ECO:0000256" key="1">
    <source>
        <dbReference type="ARBA" id="ARBA00001971"/>
    </source>
</evidence>
<dbReference type="InterPro" id="IPR050705">
    <property type="entry name" value="Cytochrome_P450_3A"/>
</dbReference>
<dbReference type="OMA" id="NARDETW"/>
<dbReference type="PANTHER" id="PTHR24302:SF15">
    <property type="entry name" value="FATTY-ACID PEROXYGENASE"/>
    <property type="match status" value="1"/>
</dbReference>
<dbReference type="SUPFAM" id="SSF48264">
    <property type="entry name" value="Cytochrome P450"/>
    <property type="match status" value="1"/>
</dbReference>
<dbReference type="GO" id="GO:0016705">
    <property type="term" value="F:oxidoreductase activity, acting on paired donors, with incorporation or reduction of molecular oxygen"/>
    <property type="evidence" value="ECO:0007669"/>
    <property type="project" value="InterPro"/>
</dbReference>
<dbReference type="OrthoDB" id="2789670at2759"/>
<dbReference type="GO" id="GO:0020037">
    <property type="term" value="F:heme binding"/>
    <property type="evidence" value="ECO:0007669"/>
    <property type="project" value="InterPro"/>
</dbReference>
<evidence type="ECO:0000313" key="16">
    <source>
        <dbReference type="RefSeq" id="XP_027205478.1"/>
    </source>
</evidence>
<dbReference type="InterPro" id="IPR036396">
    <property type="entry name" value="Cyt_P450_sf"/>
</dbReference>
<keyword evidence="14" id="KW-1133">Transmembrane helix</keyword>
<feature type="binding site" description="axial binding residue" evidence="12">
    <location>
        <position position="525"/>
    </location>
    <ligand>
        <name>heme</name>
        <dbReference type="ChEBI" id="CHEBI:30413"/>
    </ligand>
    <ligandPart>
        <name>Fe</name>
        <dbReference type="ChEBI" id="CHEBI:18248"/>
    </ligandPart>
</feature>
<comment type="function">
    <text evidence="11">Cytochromes P450 are a group of heme-thiolate monooxygenases. They oxidize a variety of structurally unrelated compounds, including steroids, fatty acids, and xenobiotics.</text>
</comment>
<evidence type="ECO:0000313" key="15">
    <source>
        <dbReference type="Proteomes" id="UP000515146"/>
    </source>
</evidence>
<keyword evidence="10 13" id="KW-0503">Monooxygenase</keyword>
<dbReference type="InterPro" id="IPR002401">
    <property type="entry name" value="Cyt_P450_E_grp-I"/>
</dbReference>
<evidence type="ECO:0000256" key="11">
    <source>
        <dbReference type="ARBA" id="ARBA00043906"/>
    </source>
</evidence>
<evidence type="ECO:0000256" key="8">
    <source>
        <dbReference type="ARBA" id="ARBA00023002"/>
    </source>
</evidence>
<proteinExistence type="inferred from homology"/>
<gene>
    <name evidence="16" type="primary">LOC113799093</name>
</gene>
<dbReference type="GO" id="GO:0005506">
    <property type="term" value="F:iron ion binding"/>
    <property type="evidence" value="ECO:0007669"/>
    <property type="project" value="InterPro"/>
</dbReference>
<dbReference type="KEGG" id="dpte:113799093"/>
<evidence type="ECO:0000256" key="6">
    <source>
        <dbReference type="ARBA" id="ARBA00022723"/>
    </source>
</evidence>
<keyword evidence="7" id="KW-0492">Microsome</keyword>
<evidence type="ECO:0000256" key="7">
    <source>
        <dbReference type="ARBA" id="ARBA00022848"/>
    </source>
</evidence>
<evidence type="ECO:0000256" key="13">
    <source>
        <dbReference type="RuleBase" id="RU000461"/>
    </source>
</evidence>
<dbReference type="RefSeq" id="XP_027205478.1">
    <property type="nucleotide sequence ID" value="XM_027349677.1"/>
</dbReference>
<accession>A0A6P6YIY4</accession>
<dbReference type="PRINTS" id="PR00385">
    <property type="entry name" value="P450"/>
</dbReference>
<evidence type="ECO:0000256" key="12">
    <source>
        <dbReference type="PIRSR" id="PIRSR602401-1"/>
    </source>
</evidence>
<keyword evidence="14" id="KW-0472">Membrane</keyword>
<evidence type="ECO:0000256" key="10">
    <source>
        <dbReference type="ARBA" id="ARBA00023033"/>
    </source>
</evidence>
<evidence type="ECO:0000256" key="5">
    <source>
        <dbReference type="ARBA" id="ARBA00022617"/>
    </source>
</evidence>
<dbReference type="InterPro" id="IPR017972">
    <property type="entry name" value="Cyt_P450_CS"/>
</dbReference>
<dbReference type="PROSITE" id="PS00086">
    <property type="entry name" value="CYTOCHROME_P450"/>
    <property type="match status" value="1"/>
</dbReference>
<organism evidence="15 16">
    <name type="scientific">Dermatophagoides pteronyssinus</name>
    <name type="common">European house dust mite</name>
    <dbReference type="NCBI Taxonomy" id="6956"/>
    <lineage>
        <taxon>Eukaryota</taxon>
        <taxon>Metazoa</taxon>
        <taxon>Ecdysozoa</taxon>
        <taxon>Arthropoda</taxon>
        <taxon>Chelicerata</taxon>
        <taxon>Arachnida</taxon>
        <taxon>Acari</taxon>
        <taxon>Acariformes</taxon>
        <taxon>Sarcoptiformes</taxon>
        <taxon>Astigmata</taxon>
        <taxon>Psoroptidia</taxon>
        <taxon>Analgoidea</taxon>
        <taxon>Pyroglyphidae</taxon>
        <taxon>Dermatophagoidinae</taxon>
        <taxon>Dermatophagoides</taxon>
    </lineage>
</organism>
<comment type="subcellular location">
    <subcellularLocation>
        <location evidence="3">Endoplasmic reticulum membrane</location>
        <topology evidence="3">Peripheral membrane protein</topology>
    </subcellularLocation>
    <subcellularLocation>
        <location evidence="2">Microsome membrane</location>
        <topology evidence="2">Peripheral membrane protein</topology>
    </subcellularLocation>
</comment>
<keyword evidence="14" id="KW-0812">Transmembrane</keyword>
<dbReference type="GO" id="GO:0005789">
    <property type="term" value="C:endoplasmic reticulum membrane"/>
    <property type="evidence" value="ECO:0007669"/>
    <property type="project" value="UniProtKB-SubCell"/>
</dbReference>
<reference evidence="16" key="1">
    <citation type="submission" date="2025-08" db="UniProtKB">
        <authorList>
            <consortium name="RefSeq"/>
        </authorList>
    </citation>
    <scope>IDENTIFICATION</scope>
    <source>
        <strain evidence="16">Airmid</strain>
    </source>
</reference>
<evidence type="ECO:0000256" key="2">
    <source>
        <dbReference type="ARBA" id="ARBA00004174"/>
    </source>
</evidence>
<evidence type="ECO:0000256" key="3">
    <source>
        <dbReference type="ARBA" id="ARBA00004406"/>
    </source>
</evidence>
<keyword evidence="8 13" id="KW-0560">Oxidoreductase</keyword>
<keyword evidence="7" id="KW-0256">Endoplasmic reticulum</keyword>
<dbReference type="AlphaFoldDB" id="A0A6P6YIY4"/>
<dbReference type="PANTHER" id="PTHR24302">
    <property type="entry name" value="CYTOCHROME P450 FAMILY 3"/>
    <property type="match status" value="1"/>
</dbReference>
<evidence type="ECO:0000256" key="4">
    <source>
        <dbReference type="ARBA" id="ARBA00010617"/>
    </source>
</evidence>
<feature type="transmembrane region" description="Helical" evidence="14">
    <location>
        <begin position="31"/>
        <end position="59"/>
    </location>
</feature>
<dbReference type="Pfam" id="PF00067">
    <property type="entry name" value="p450"/>
    <property type="match status" value="1"/>
</dbReference>
<keyword evidence="5 12" id="KW-0349">Heme</keyword>
<dbReference type="FunFam" id="1.10.630.10:FF:000182">
    <property type="entry name" value="Cytochrome P450 3A4"/>
    <property type="match status" value="1"/>
</dbReference>
<keyword evidence="6 12" id="KW-0479">Metal-binding</keyword>
<keyword evidence="15" id="KW-1185">Reference proteome</keyword>
<evidence type="ECO:0000256" key="14">
    <source>
        <dbReference type="SAM" id="Phobius"/>
    </source>
</evidence>
<protein>
    <submittedName>
        <fullName evidence="16">Cytochrome P450 3A21-like</fullName>
    </submittedName>
</protein>